<dbReference type="EMBL" id="CM015731">
    <property type="protein sequence ID" value="KAF3703991.1"/>
    <property type="molecule type" value="Genomic_DNA"/>
</dbReference>
<evidence type="ECO:0000259" key="2">
    <source>
        <dbReference type="Pfam" id="PF21109"/>
    </source>
</evidence>
<feature type="domain" description="Stonustoxin-like helical" evidence="2">
    <location>
        <begin position="276"/>
        <end position="371"/>
    </location>
</feature>
<dbReference type="InterPro" id="IPR052090">
    <property type="entry name" value="Cytolytic_pore-forming_toxin"/>
</dbReference>
<evidence type="ECO:0000259" key="1">
    <source>
        <dbReference type="Pfam" id="PF18078"/>
    </source>
</evidence>
<evidence type="ECO:0000259" key="3">
    <source>
        <dbReference type="Pfam" id="PF24674"/>
    </source>
</evidence>
<evidence type="ECO:0000313" key="5">
    <source>
        <dbReference type="Proteomes" id="UP000503349"/>
    </source>
</evidence>
<feature type="domain" description="SNTX thioredoxin-like" evidence="1">
    <location>
        <begin position="383"/>
        <end position="505"/>
    </location>
</feature>
<reference evidence="5" key="2">
    <citation type="submission" date="2019-02" db="EMBL/GenBank/DDBJ databases">
        <title>Opniocepnalus argus Var Kimnra genome.</title>
        <authorList>
            <person name="Zhou C."/>
            <person name="Xiao S."/>
        </authorList>
    </citation>
    <scope>NUCLEOTIDE SEQUENCE [LARGE SCALE GENOMIC DNA]</scope>
</reference>
<name>A0A6G1QMU3_CHAAH</name>
<dbReference type="AlphaFoldDB" id="A0A6G1QMU3"/>
<protein>
    <submittedName>
        <fullName evidence="4">Neoverrucotoxin subunit alpha</fullName>
    </submittedName>
</protein>
<dbReference type="InterPro" id="IPR048997">
    <property type="entry name" value="Stonustoxin-like_helical"/>
</dbReference>
<sequence length="554" mass="63148">MASDQIEVAALGRPFALGMLYDAHRDKLDTAFILWDKKTLQESSEKRSHYSSFHHSTVSDSIDSKSTLLDINASLKASFLSGLVEVGGSASYLNDNKKFKNQSRVTFSYKATTIYEQLAMTHLEAKNMKIREAIEKSSATHVVTGILYGANAFFVFDSEKLDSSCVQNIQGSMESVIKKIPSLEIEGKMGIKLSNEEKALTQKFSCKYYGDFILESNPATFEDAVKTYTQLPKQLGEHGERSVPVKVWLTPLKNLDPTAAELKREICVGLVRKAENVLEMMKEVEMRCNDSLEEKMVKGLQPIFKKLSHFQKHCRDYTTTLKHSMEEKFPAIRAGEKDVSSVEKLFDQKESSPFSHDNLKKWLDNEEREINIIRSCVDLMEGTKIVQKQANVDREVLAPGVEDVLCFVFTSMETTDAYLDQMASYLHSHEQKDASVTPPTKEQWYISAEVVSKMRQKAKEFNQLAKGLMNSRRFRFLIAAMPNKNYKGATIYHYMDGSLVTEDFSRPRLPPVESIKDRRVLIWCKSVCLHSFQSNPVSLYRDVLRTDLYKIICR</sequence>
<dbReference type="PANTHER" id="PTHR31594">
    <property type="entry name" value="AIG1-TYPE G DOMAIN-CONTAINING PROTEIN"/>
    <property type="match status" value="1"/>
</dbReference>
<accession>A0A6G1QMU3</accession>
<organism evidence="4 5">
    <name type="scientific">Channa argus</name>
    <name type="common">Northern snakehead</name>
    <name type="synonym">Ophicephalus argus</name>
    <dbReference type="NCBI Taxonomy" id="215402"/>
    <lineage>
        <taxon>Eukaryota</taxon>
        <taxon>Metazoa</taxon>
        <taxon>Chordata</taxon>
        <taxon>Craniata</taxon>
        <taxon>Vertebrata</taxon>
        <taxon>Euteleostomi</taxon>
        <taxon>Actinopterygii</taxon>
        <taxon>Neopterygii</taxon>
        <taxon>Teleostei</taxon>
        <taxon>Neoteleostei</taxon>
        <taxon>Acanthomorphata</taxon>
        <taxon>Anabantaria</taxon>
        <taxon>Anabantiformes</taxon>
        <taxon>Channoidei</taxon>
        <taxon>Channidae</taxon>
        <taxon>Channa</taxon>
    </lineage>
</organism>
<evidence type="ECO:0000313" key="4">
    <source>
        <dbReference type="EMBL" id="KAF3703991.1"/>
    </source>
</evidence>
<dbReference type="Pfam" id="PF24674">
    <property type="entry name" value="MACPF_SNTX"/>
    <property type="match status" value="1"/>
</dbReference>
<dbReference type="Proteomes" id="UP000503349">
    <property type="component" value="Chromosome 20"/>
</dbReference>
<dbReference type="Pfam" id="PF21109">
    <property type="entry name" value="Stonustoxin_helical"/>
    <property type="match status" value="1"/>
</dbReference>
<proteinExistence type="predicted"/>
<gene>
    <name evidence="4" type="ORF">EXN66_Car019679</name>
</gene>
<dbReference type="Pfam" id="PF18078">
    <property type="entry name" value="Thioredoxin_11"/>
    <property type="match status" value="1"/>
</dbReference>
<dbReference type="InterPro" id="IPR056072">
    <property type="entry name" value="SNTX_MACPF/CDC-like_dom"/>
</dbReference>
<dbReference type="InterPro" id="IPR040581">
    <property type="entry name" value="Thioredoxin_11"/>
</dbReference>
<dbReference type="PANTHER" id="PTHR31594:SF16">
    <property type="entry name" value="SI:CH211-281L24.3"/>
    <property type="match status" value="1"/>
</dbReference>
<keyword evidence="5" id="KW-1185">Reference proteome</keyword>
<feature type="domain" description="SNTX MACPF/CDC-like" evidence="3">
    <location>
        <begin position="8"/>
        <end position="230"/>
    </location>
</feature>
<reference evidence="4 5" key="1">
    <citation type="submission" date="2019-02" db="EMBL/GenBank/DDBJ databases">
        <title>Opniocepnalus argus genome.</title>
        <authorList>
            <person name="Zhou C."/>
            <person name="Xiao S."/>
        </authorList>
    </citation>
    <scope>NUCLEOTIDE SEQUENCE [LARGE SCALE GENOMIC DNA]</scope>
    <source>
        <strain evidence="4">OARG1902GOOAL</strain>
        <tissue evidence="4">Muscle</tissue>
    </source>
</reference>